<comment type="caution">
    <text evidence="1">The sequence shown here is derived from an EMBL/GenBank/DDBJ whole genome shotgun (WGS) entry which is preliminary data.</text>
</comment>
<gene>
    <name evidence="1" type="ORF">HNQ39_003100</name>
</gene>
<dbReference type="AlphaFoldDB" id="A0A7W9SR44"/>
<organism evidence="1 2">
    <name type="scientific">Armatimonas rosea</name>
    <dbReference type="NCBI Taxonomy" id="685828"/>
    <lineage>
        <taxon>Bacteria</taxon>
        <taxon>Bacillati</taxon>
        <taxon>Armatimonadota</taxon>
        <taxon>Armatimonadia</taxon>
        <taxon>Armatimonadales</taxon>
        <taxon>Armatimonadaceae</taxon>
        <taxon>Armatimonas</taxon>
    </lineage>
</organism>
<sequence>MSDLTQRVQEASQKRFGVFKLAESLRTKSNQKSTYLELVALTDSSDEALRRAAEECLEWFDSSQENSTGWGSGFSVGGVGIGGAPSWQYCAFLRTLKQPDAGRRFQRDLGSKDKVFQLYGLLGLSEVDRLQLQKALSHFLGDYSPVGYQSGCCIMNRPVRELASEISQGRWHETVMRYKKRQTYWELKTKKL</sequence>
<reference evidence="1 2" key="1">
    <citation type="submission" date="2020-08" db="EMBL/GenBank/DDBJ databases">
        <title>Genomic Encyclopedia of Type Strains, Phase IV (KMG-IV): sequencing the most valuable type-strain genomes for metagenomic binning, comparative biology and taxonomic classification.</title>
        <authorList>
            <person name="Goeker M."/>
        </authorList>
    </citation>
    <scope>NUCLEOTIDE SEQUENCE [LARGE SCALE GENOMIC DNA]</scope>
    <source>
        <strain evidence="1 2">DSM 23562</strain>
    </source>
</reference>
<name>A0A7W9SR44_ARMRO</name>
<dbReference type="RefSeq" id="WP_184197958.1">
    <property type="nucleotide sequence ID" value="NZ_JACHGW010000003.1"/>
</dbReference>
<dbReference type="Proteomes" id="UP000520814">
    <property type="component" value="Unassembled WGS sequence"/>
</dbReference>
<protein>
    <submittedName>
        <fullName evidence="1">Uncharacterized protein</fullName>
    </submittedName>
</protein>
<proteinExistence type="predicted"/>
<dbReference type="EMBL" id="JACHGW010000003">
    <property type="protein sequence ID" value="MBB6051290.1"/>
    <property type="molecule type" value="Genomic_DNA"/>
</dbReference>
<evidence type="ECO:0000313" key="1">
    <source>
        <dbReference type="EMBL" id="MBB6051290.1"/>
    </source>
</evidence>
<evidence type="ECO:0000313" key="2">
    <source>
        <dbReference type="Proteomes" id="UP000520814"/>
    </source>
</evidence>
<keyword evidence="2" id="KW-1185">Reference proteome</keyword>
<accession>A0A7W9SR44</accession>